<comment type="caution">
    <text evidence="3">The sequence shown here is derived from an EMBL/GenBank/DDBJ whole genome shotgun (WGS) entry which is preliminary data.</text>
</comment>
<dbReference type="Proteomes" id="UP000075544">
    <property type="component" value="Unassembled WGS sequence"/>
</dbReference>
<dbReference type="GO" id="GO:0042834">
    <property type="term" value="F:peptidoglycan binding"/>
    <property type="evidence" value="ECO:0007669"/>
    <property type="project" value="InterPro"/>
</dbReference>
<reference evidence="3 4" key="1">
    <citation type="journal article" date="2016" name="Sci. Rep.">
        <title>Genomic and phenotypic characterization of the species Acinetobacter venetianus.</title>
        <authorList>
            <person name="Fondi M."/>
            <person name="Maida I."/>
            <person name="Perrin E."/>
            <person name="Orlandini V."/>
            <person name="La Torre L."/>
            <person name="Bosi E."/>
            <person name="Negroni A."/>
            <person name="Zanaroli G."/>
            <person name="Fava F."/>
            <person name="Decorosi F."/>
            <person name="Giovannetti L."/>
            <person name="Viti C."/>
            <person name="Vaneechoutte M."/>
            <person name="Dijkshoorn L."/>
            <person name="Fani R."/>
        </authorList>
    </citation>
    <scope>NUCLEOTIDE SEQUENCE [LARGE SCALE GENOMIC DNA]</scope>
    <source>
        <strain evidence="3 4">LUH13518</strain>
    </source>
</reference>
<dbReference type="Gene3D" id="3.30.70.1070">
    <property type="entry name" value="Sporulation related repeat"/>
    <property type="match status" value="1"/>
</dbReference>
<gene>
    <name evidence="3" type="ORF">AVENLUH13518_03204</name>
</gene>
<keyword evidence="2" id="KW-0472">Membrane</keyword>
<dbReference type="RefSeq" id="WP_061525652.1">
    <property type="nucleotide sequence ID" value="NZ_JBJDPB010000008.1"/>
</dbReference>
<dbReference type="PROSITE" id="PS51257">
    <property type="entry name" value="PROKAR_LIPOPROTEIN"/>
    <property type="match status" value="1"/>
</dbReference>
<evidence type="ECO:0000313" key="4">
    <source>
        <dbReference type="Proteomes" id="UP000075544"/>
    </source>
</evidence>
<evidence type="ECO:0000313" key="3">
    <source>
        <dbReference type="EMBL" id="KXZ68479.1"/>
    </source>
</evidence>
<keyword evidence="2" id="KW-1133">Transmembrane helix</keyword>
<name>A0A150HQK5_9GAMM</name>
<organism evidence="3 4">
    <name type="scientific">Acinetobacter venetianus</name>
    <dbReference type="NCBI Taxonomy" id="52133"/>
    <lineage>
        <taxon>Bacteria</taxon>
        <taxon>Pseudomonadati</taxon>
        <taxon>Pseudomonadota</taxon>
        <taxon>Gammaproteobacteria</taxon>
        <taxon>Moraxellales</taxon>
        <taxon>Moraxellaceae</taxon>
        <taxon>Acinetobacter</taxon>
    </lineage>
</organism>
<dbReference type="InterPro" id="IPR036680">
    <property type="entry name" value="SPOR-like_sf"/>
</dbReference>
<proteinExistence type="predicted"/>
<sequence length="293" mass="32858">MTVSRSIWQNIQQYSWLVLALACLIAALIFWGITGDKQEVVAVEHQAKDEVQVQIQPEKVAATSHLGALSDEVRPLDLTTRVVVSNEHAPEFRGTKYIKENQRQWVMEIFRSSDETIIKNFLLNRPDRKNFVYFRLNSDDQVEQYVLAYGVFANAEEAKQKFAQLNLALPQSIQPQPQSISSYATYVNDLGSDELKSSTSQLYSINLRPAALPRVDETLLMNSNSSQSGASSVNVKKSVETSTTVKTVVTQRDADGNVVNVKQTQSAPKQTINTEKLKENSDSSRKEVTDPFN</sequence>
<dbReference type="EMBL" id="JRHX01000092">
    <property type="protein sequence ID" value="KXZ68479.1"/>
    <property type="molecule type" value="Genomic_DNA"/>
</dbReference>
<feature type="transmembrane region" description="Helical" evidence="2">
    <location>
        <begin position="14"/>
        <end position="33"/>
    </location>
</feature>
<accession>A0A150HQK5</accession>
<feature type="region of interest" description="Disordered" evidence="1">
    <location>
        <begin position="261"/>
        <end position="293"/>
    </location>
</feature>
<dbReference type="PATRIC" id="fig|52133.19.peg.3255"/>
<evidence type="ECO:0000256" key="2">
    <source>
        <dbReference type="SAM" id="Phobius"/>
    </source>
</evidence>
<feature type="compositionally biased region" description="Polar residues" evidence="1">
    <location>
        <begin position="261"/>
        <end position="274"/>
    </location>
</feature>
<keyword evidence="2" id="KW-0812">Transmembrane</keyword>
<feature type="compositionally biased region" description="Basic and acidic residues" evidence="1">
    <location>
        <begin position="275"/>
        <end position="293"/>
    </location>
</feature>
<evidence type="ECO:0000256" key="1">
    <source>
        <dbReference type="SAM" id="MobiDB-lite"/>
    </source>
</evidence>
<protein>
    <recommendedName>
        <fullName evidence="5">SPOR domain-containing protein</fullName>
    </recommendedName>
</protein>
<evidence type="ECO:0008006" key="5">
    <source>
        <dbReference type="Google" id="ProtNLM"/>
    </source>
</evidence>
<dbReference type="AlphaFoldDB" id="A0A150HQK5"/>